<feature type="compositionally biased region" description="Low complexity" evidence="1">
    <location>
        <begin position="140"/>
        <end position="151"/>
    </location>
</feature>
<gene>
    <name evidence="3" type="ORF">BDA99DRAFT_533162</name>
</gene>
<keyword evidence="4" id="KW-1185">Reference proteome</keyword>
<dbReference type="EMBL" id="JAIXMP010000004">
    <property type="protein sequence ID" value="KAI9274529.1"/>
    <property type="molecule type" value="Genomic_DNA"/>
</dbReference>
<protein>
    <submittedName>
        <fullName evidence="3">Uncharacterized protein</fullName>
    </submittedName>
</protein>
<comment type="caution">
    <text evidence="3">The sequence shown here is derived from an EMBL/GenBank/DDBJ whole genome shotgun (WGS) entry which is preliminary data.</text>
</comment>
<keyword evidence="2" id="KW-0732">Signal</keyword>
<feature type="region of interest" description="Disordered" evidence="1">
    <location>
        <begin position="139"/>
        <end position="162"/>
    </location>
</feature>
<sequence>MRTSTAILSALFVLVAYLSGSYAQEGLFNVTSPEPNSPYTAGQKLPLIYEIPSTTTENNLQLSISLVNPANATANVIMVSNADVSHGFSNQKDLGNNVTVYEHQANYDIPTTTTAGAYQVIFTNTLTGYNTTVPITIAEAGSPSAKPSSTGGSSGGGDKSMWDTGAASSNAPVLFTVFAAVAVALSM</sequence>
<name>A0AAD5K8H4_9FUNG</name>
<organism evidence="3 4">
    <name type="scientific">Phascolomyces articulosus</name>
    <dbReference type="NCBI Taxonomy" id="60185"/>
    <lineage>
        <taxon>Eukaryota</taxon>
        <taxon>Fungi</taxon>
        <taxon>Fungi incertae sedis</taxon>
        <taxon>Mucoromycota</taxon>
        <taxon>Mucoromycotina</taxon>
        <taxon>Mucoromycetes</taxon>
        <taxon>Mucorales</taxon>
        <taxon>Lichtheimiaceae</taxon>
        <taxon>Phascolomyces</taxon>
    </lineage>
</organism>
<evidence type="ECO:0000313" key="4">
    <source>
        <dbReference type="Proteomes" id="UP001209540"/>
    </source>
</evidence>
<accession>A0AAD5K8H4</accession>
<evidence type="ECO:0000256" key="2">
    <source>
        <dbReference type="SAM" id="SignalP"/>
    </source>
</evidence>
<evidence type="ECO:0000313" key="3">
    <source>
        <dbReference type="EMBL" id="KAI9274529.1"/>
    </source>
</evidence>
<dbReference type="Proteomes" id="UP001209540">
    <property type="component" value="Unassembled WGS sequence"/>
</dbReference>
<feature type="signal peptide" evidence="2">
    <location>
        <begin position="1"/>
        <end position="23"/>
    </location>
</feature>
<evidence type="ECO:0000256" key="1">
    <source>
        <dbReference type="SAM" id="MobiDB-lite"/>
    </source>
</evidence>
<feature type="chain" id="PRO_5041982284" evidence="2">
    <location>
        <begin position="24"/>
        <end position="187"/>
    </location>
</feature>
<dbReference type="AlphaFoldDB" id="A0AAD5K8H4"/>
<reference evidence="3" key="2">
    <citation type="submission" date="2023-02" db="EMBL/GenBank/DDBJ databases">
        <authorList>
            <consortium name="DOE Joint Genome Institute"/>
            <person name="Mondo S.J."/>
            <person name="Chang Y."/>
            <person name="Wang Y."/>
            <person name="Ahrendt S."/>
            <person name="Andreopoulos W."/>
            <person name="Barry K."/>
            <person name="Beard J."/>
            <person name="Benny G.L."/>
            <person name="Blankenship S."/>
            <person name="Bonito G."/>
            <person name="Cuomo C."/>
            <person name="Desiro A."/>
            <person name="Gervers K.A."/>
            <person name="Hundley H."/>
            <person name="Kuo A."/>
            <person name="LaButti K."/>
            <person name="Lang B.F."/>
            <person name="Lipzen A."/>
            <person name="O'Donnell K."/>
            <person name="Pangilinan J."/>
            <person name="Reynolds N."/>
            <person name="Sandor L."/>
            <person name="Smith M.W."/>
            <person name="Tsang A."/>
            <person name="Grigoriev I.V."/>
            <person name="Stajich J.E."/>
            <person name="Spatafora J.W."/>
        </authorList>
    </citation>
    <scope>NUCLEOTIDE SEQUENCE</scope>
    <source>
        <strain evidence="3">RSA 2281</strain>
    </source>
</reference>
<proteinExistence type="predicted"/>
<reference evidence="3" key="1">
    <citation type="journal article" date="2022" name="IScience">
        <title>Evolution of zygomycete secretomes and the origins of terrestrial fungal ecologies.</title>
        <authorList>
            <person name="Chang Y."/>
            <person name="Wang Y."/>
            <person name="Mondo S."/>
            <person name="Ahrendt S."/>
            <person name="Andreopoulos W."/>
            <person name="Barry K."/>
            <person name="Beard J."/>
            <person name="Benny G.L."/>
            <person name="Blankenship S."/>
            <person name="Bonito G."/>
            <person name="Cuomo C."/>
            <person name="Desiro A."/>
            <person name="Gervers K.A."/>
            <person name="Hundley H."/>
            <person name="Kuo A."/>
            <person name="LaButti K."/>
            <person name="Lang B.F."/>
            <person name="Lipzen A."/>
            <person name="O'Donnell K."/>
            <person name="Pangilinan J."/>
            <person name="Reynolds N."/>
            <person name="Sandor L."/>
            <person name="Smith M.E."/>
            <person name="Tsang A."/>
            <person name="Grigoriev I.V."/>
            <person name="Stajich J.E."/>
            <person name="Spatafora J.W."/>
        </authorList>
    </citation>
    <scope>NUCLEOTIDE SEQUENCE</scope>
    <source>
        <strain evidence="3">RSA 2281</strain>
    </source>
</reference>